<evidence type="ECO:0000256" key="1">
    <source>
        <dbReference type="ARBA" id="ARBA00004141"/>
    </source>
</evidence>
<keyword evidence="5 6" id="KW-0472">Membrane</keyword>
<feature type="transmembrane region" description="Helical" evidence="6">
    <location>
        <begin position="353"/>
        <end position="374"/>
    </location>
</feature>
<keyword evidence="2" id="KW-0813">Transport</keyword>
<evidence type="ECO:0000256" key="2">
    <source>
        <dbReference type="ARBA" id="ARBA00022448"/>
    </source>
</evidence>
<evidence type="ECO:0000256" key="6">
    <source>
        <dbReference type="SAM" id="Phobius"/>
    </source>
</evidence>
<dbReference type="InterPro" id="IPR020846">
    <property type="entry name" value="MFS_dom"/>
</dbReference>
<dbReference type="PROSITE" id="PS50850">
    <property type="entry name" value="MFS"/>
    <property type="match status" value="1"/>
</dbReference>
<feature type="transmembrane region" description="Helical" evidence="6">
    <location>
        <begin position="445"/>
        <end position="465"/>
    </location>
</feature>
<dbReference type="PANTHER" id="PTHR43791">
    <property type="entry name" value="PERMEASE-RELATED"/>
    <property type="match status" value="1"/>
</dbReference>
<accession>A0A2B7Y9F3</accession>
<feature type="transmembrane region" description="Helical" evidence="6">
    <location>
        <begin position="412"/>
        <end position="433"/>
    </location>
</feature>
<dbReference type="FunFam" id="1.20.1250.20:FF:000018">
    <property type="entry name" value="MFS transporter permease"/>
    <property type="match status" value="1"/>
</dbReference>
<dbReference type="GO" id="GO:0016020">
    <property type="term" value="C:membrane"/>
    <property type="evidence" value="ECO:0007669"/>
    <property type="project" value="UniProtKB-SubCell"/>
</dbReference>
<feature type="transmembrane region" description="Helical" evidence="6">
    <location>
        <begin position="181"/>
        <end position="202"/>
    </location>
</feature>
<evidence type="ECO:0000313" key="9">
    <source>
        <dbReference type="Proteomes" id="UP000224634"/>
    </source>
</evidence>
<comment type="caution">
    <text evidence="8">The sequence shown here is derived from an EMBL/GenBank/DDBJ whole genome shotgun (WGS) entry which is preliminary data.</text>
</comment>
<name>A0A2B7Y9F3_POLH7</name>
<feature type="transmembrane region" description="Helical" evidence="6">
    <location>
        <begin position="147"/>
        <end position="169"/>
    </location>
</feature>
<dbReference type="Pfam" id="PF07690">
    <property type="entry name" value="MFS_1"/>
    <property type="match status" value="1"/>
</dbReference>
<protein>
    <recommendedName>
        <fullName evidence="7">Major facilitator superfamily (MFS) profile domain-containing protein</fullName>
    </recommendedName>
</protein>
<evidence type="ECO:0000256" key="4">
    <source>
        <dbReference type="ARBA" id="ARBA00022989"/>
    </source>
</evidence>
<feature type="transmembrane region" description="Helical" evidence="6">
    <location>
        <begin position="380"/>
        <end position="400"/>
    </location>
</feature>
<dbReference type="EMBL" id="PDNA01000062">
    <property type="protein sequence ID" value="PGH17691.1"/>
    <property type="molecule type" value="Genomic_DNA"/>
</dbReference>
<dbReference type="InterPro" id="IPR036259">
    <property type="entry name" value="MFS_trans_sf"/>
</dbReference>
<evidence type="ECO:0000313" key="8">
    <source>
        <dbReference type="EMBL" id="PGH17691.1"/>
    </source>
</evidence>
<feature type="domain" description="Major facilitator superfamily (MFS) profile" evidence="7">
    <location>
        <begin position="54"/>
        <end position="473"/>
    </location>
</feature>
<keyword evidence="3 6" id="KW-0812">Transmembrane</keyword>
<dbReference type="SUPFAM" id="SSF103473">
    <property type="entry name" value="MFS general substrate transporter"/>
    <property type="match status" value="1"/>
</dbReference>
<dbReference type="OrthoDB" id="3639251at2759"/>
<dbReference type="PANTHER" id="PTHR43791:SF3">
    <property type="entry name" value="MAJOR FACILITATOR SUPERFAMILY (MFS) PROFILE DOMAIN-CONTAINING PROTEIN"/>
    <property type="match status" value="1"/>
</dbReference>
<keyword evidence="9" id="KW-1185">Reference proteome</keyword>
<feature type="transmembrane region" description="Helical" evidence="6">
    <location>
        <begin position="120"/>
        <end position="141"/>
    </location>
</feature>
<dbReference type="GO" id="GO:0022857">
    <property type="term" value="F:transmembrane transporter activity"/>
    <property type="evidence" value="ECO:0007669"/>
    <property type="project" value="InterPro"/>
</dbReference>
<dbReference type="STRING" id="1447883.A0A2B7Y9F3"/>
<sequence>MAFEKTSQGDSDGMGDIEQVEKAQIGLAEEEDVPMDAETKKKLRRIVLKVDIRLIPILGAMYAISGIDRSNITAARIAGMHEDLRFDIGNRFSIALLLFFVTYFFFEIPSNMILRRVGPARWLSFLAMSWGVVILGAGFIQKWTDMIAIRLLLGTFEAGFLPGCIYLISSWYERYQIQQRIAWFYAINLTASAFGNLLALGLVEMEGLGGLEGWRWIFVIEGIITCVLAILGFFLVIDFPDNLLKKGRAFLTHDEVALLKSRLERDRGDFEADEITMRKLFNTLCRWQVWIYALLFMCMSVASYGYSYFMSVIIQGMGYNVTQTYLLTAAPILVSIPISLIVGYFSDRLQVRAPFVAGMALTGVVGFALVAFAQPNGVRYFGVYLGVGGSYAALPACVAWQSNNIRGQSTKAIASALQVAFGAVGGVYASVTFMEKESPTYVTGLWAGMATQIFMVLACIGMTWFHWVQNKKAERGEIIIEGREGFRYTY</sequence>
<keyword evidence="4 6" id="KW-1133">Transmembrane helix</keyword>
<dbReference type="Proteomes" id="UP000224634">
    <property type="component" value="Unassembled WGS sequence"/>
</dbReference>
<gene>
    <name evidence="8" type="ORF">AJ80_04698</name>
</gene>
<dbReference type="InterPro" id="IPR011701">
    <property type="entry name" value="MFS"/>
</dbReference>
<feature type="transmembrane region" description="Helical" evidence="6">
    <location>
        <begin position="50"/>
        <end position="68"/>
    </location>
</feature>
<organism evidence="8 9">
    <name type="scientific">Polytolypa hystricis (strain UAMH7299)</name>
    <dbReference type="NCBI Taxonomy" id="1447883"/>
    <lineage>
        <taxon>Eukaryota</taxon>
        <taxon>Fungi</taxon>
        <taxon>Dikarya</taxon>
        <taxon>Ascomycota</taxon>
        <taxon>Pezizomycotina</taxon>
        <taxon>Eurotiomycetes</taxon>
        <taxon>Eurotiomycetidae</taxon>
        <taxon>Onygenales</taxon>
        <taxon>Onygenales incertae sedis</taxon>
        <taxon>Polytolypa</taxon>
    </lineage>
</organism>
<reference evidence="8 9" key="1">
    <citation type="submission" date="2017-10" db="EMBL/GenBank/DDBJ databases">
        <title>Comparative genomics in systemic dimorphic fungi from Ajellomycetaceae.</title>
        <authorList>
            <person name="Munoz J.F."/>
            <person name="Mcewen J.G."/>
            <person name="Clay O.K."/>
            <person name="Cuomo C.A."/>
        </authorList>
    </citation>
    <scope>NUCLEOTIDE SEQUENCE [LARGE SCALE GENOMIC DNA]</scope>
    <source>
        <strain evidence="8 9">UAMH7299</strain>
    </source>
</reference>
<dbReference type="Gene3D" id="1.20.1250.20">
    <property type="entry name" value="MFS general substrate transporter like domains"/>
    <property type="match status" value="2"/>
</dbReference>
<comment type="subcellular location">
    <subcellularLocation>
        <location evidence="1">Membrane</location>
        <topology evidence="1">Multi-pass membrane protein</topology>
    </subcellularLocation>
</comment>
<dbReference type="AlphaFoldDB" id="A0A2B7Y9F3"/>
<feature type="transmembrane region" description="Helical" evidence="6">
    <location>
        <begin position="88"/>
        <end position="108"/>
    </location>
</feature>
<proteinExistence type="predicted"/>
<feature type="transmembrane region" description="Helical" evidence="6">
    <location>
        <begin position="214"/>
        <end position="237"/>
    </location>
</feature>
<feature type="transmembrane region" description="Helical" evidence="6">
    <location>
        <begin position="287"/>
        <end position="306"/>
    </location>
</feature>
<evidence type="ECO:0000256" key="5">
    <source>
        <dbReference type="ARBA" id="ARBA00023136"/>
    </source>
</evidence>
<feature type="transmembrane region" description="Helical" evidence="6">
    <location>
        <begin position="326"/>
        <end position="346"/>
    </location>
</feature>
<evidence type="ECO:0000256" key="3">
    <source>
        <dbReference type="ARBA" id="ARBA00022692"/>
    </source>
</evidence>
<evidence type="ECO:0000259" key="7">
    <source>
        <dbReference type="PROSITE" id="PS50850"/>
    </source>
</evidence>
<dbReference type="FunFam" id="1.20.1250.20:FF:000013">
    <property type="entry name" value="MFS general substrate transporter"/>
    <property type="match status" value="1"/>
</dbReference>